<evidence type="ECO:0000313" key="2">
    <source>
        <dbReference type="EMBL" id="MBE9027745.1"/>
    </source>
</evidence>
<reference evidence="2" key="1">
    <citation type="submission" date="2020-10" db="EMBL/GenBank/DDBJ databases">
        <authorList>
            <person name="Castelo-Branco R."/>
            <person name="Eusebio N."/>
            <person name="Adriana R."/>
            <person name="Vieira A."/>
            <person name="Brugerolle De Fraissinette N."/>
            <person name="Rezende De Castro R."/>
            <person name="Schneider M.P."/>
            <person name="Vasconcelos V."/>
            <person name="Leao P.N."/>
        </authorList>
    </citation>
    <scope>NUCLEOTIDE SEQUENCE</scope>
    <source>
        <strain evidence="2">LEGE 12446</strain>
    </source>
</reference>
<dbReference type="RefSeq" id="WP_193925521.1">
    <property type="nucleotide sequence ID" value="NZ_JADEXS020000001.1"/>
</dbReference>
<sequence length="460" mass="51690">MPFNPELCRNESEVESKLIVQYLLPQLGYTPDTWHQEVAIGSIRLDFLAFAAQVIPFVLDANSPLSVVMEAKHPKQNLNNHVPRLRHYLTSLNVRYGLLTNGKEIRIYQKLQYDIQQVFQCSGKEVEIKLDQIKGLIGRDTLREKQFIDKSGFETAEDDLSLENKRQYSMKTIAIYHHKGGVGKTTVAINLAAALSKKGKKVLLIDIDAQANTTFATGLIKFQFEEDDDLKNCNVYHLLEKNDIKFIPDIVCKSKFFNNPEIDVIPSHITLIGLQQNLVQSGPSRFRLAKKLEKVKNEYDIVIIDTPPSLDVYAQAALTAADYLIIPSDLKPFSNQGLPSVKNFIQQEVNENKEGLGKPPITIMGVLPSKISTNAQYLKYTFAKHKSVISDRYNMPIMDSTISERTALSACINKTILVGNMEIPDPKSILDFALNEPSANQAAAEFEFLAIEVLSKMGMQ</sequence>
<dbReference type="SUPFAM" id="SSF52540">
    <property type="entry name" value="P-loop containing nucleoside triphosphate hydrolases"/>
    <property type="match status" value="1"/>
</dbReference>
<dbReference type="EMBL" id="JADEXS010001039">
    <property type="protein sequence ID" value="MBE9027745.1"/>
    <property type="molecule type" value="Genomic_DNA"/>
</dbReference>
<feature type="domain" description="AAA" evidence="1">
    <location>
        <begin position="170"/>
        <end position="350"/>
    </location>
</feature>
<dbReference type="InterPro" id="IPR050678">
    <property type="entry name" value="DNA_Partitioning_ATPase"/>
</dbReference>
<dbReference type="InterPro" id="IPR025669">
    <property type="entry name" value="AAA_dom"/>
</dbReference>
<proteinExistence type="predicted"/>
<dbReference type="InterPro" id="IPR027417">
    <property type="entry name" value="P-loop_NTPase"/>
</dbReference>
<evidence type="ECO:0000259" key="1">
    <source>
        <dbReference type="Pfam" id="PF13614"/>
    </source>
</evidence>
<dbReference type="Gene3D" id="3.40.50.300">
    <property type="entry name" value="P-loop containing nucleotide triphosphate hydrolases"/>
    <property type="match status" value="1"/>
</dbReference>
<name>A0A8J7A7N2_DESMC</name>
<protein>
    <submittedName>
        <fullName evidence="2">AAA family ATPase</fullName>
    </submittedName>
</protein>
<gene>
    <name evidence="2" type="ORF">IQ276_36585</name>
</gene>
<dbReference type="AlphaFoldDB" id="A0A8J7A7N2"/>
<evidence type="ECO:0000313" key="3">
    <source>
        <dbReference type="Proteomes" id="UP000622533"/>
    </source>
</evidence>
<keyword evidence="3" id="KW-1185">Reference proteome</keyword>
<accession>A0A8J7A7N2</accession>
<organism evidence="2 3">
    <name type="scientific">Desmonostoc muscorum LEGE 12446</name>
    <dbReference type="NCBI Taxonomy" id="1828758"/>
    <lineage>
        <taxon>Bacteria</taxon>
        <taxon>Bacillati</taxon>
        <taxon>Cyanobacteriota</taxon>
        <taxon>Cyanophyceae</taxon>
        <taxon>Nostocales</taxon>
        <taxon>Nostocaceae</taxon>
        <taxon>Desmonostoc</taxon>
    </lineage>
</organism>
<dbReference type="CDD" id="cd02042">
    <property type="entry name" value="ParAB_family"/>
    <property type="match status" value="1"/>
</dbReference>
<dbReference type="PANTHER" id="PTHR13696">
    <property type="entry name" value="P-LOOP CONTAINING NUCLEOSIDE TRIPHOSPHATE HYDROLASE"/>
    <property type="match status" value="1"/>
</dbReference>
<dbReference type="Proteomes" id="UP000622533">
    <property type="component" value="Unassembled WGS sequence"/>
</dbReference>
<dbReference type="Pfam" id="PF13614">
    <property type="entry name" value="AAA_31"/>
    <property type="match status" value="1"/>
</dbReference>
<comment type="caution">
    <text evidence="2">The sequence shown here is derived from an EMBL/GenBank/DDBJ whole genome shotgun (WGS) entry which is preliminary data.</text>
</comment>
<dbReference type="PANTHER" id="PTHR13696:SF99">
    <property type="entry name" value="COBYRINIC ACID AC-DIAMIDE SYNTHASE"/>
    <property type="match status" value="1"/>
</dbReference>